<evidence type="ECO:0000256" key="2">
    <source>
        <dbReference type="SAM" id="SignalP"/>
    </source>
</evidence>
<feature type="domain" description="WxL" evidence="3">
    <location>
        <begin position="36"/>
        <end position="242"/>
    </location>
</feature>
<keyword evidence="5" id="KW-1185">Reference proteome</keyword>
<accession>R3WKY4</accession>
<feature type="signal peptide" evidence="2">
    <location>
        <begin position="1"/>
        <end position="25"/>
    </location>
</feature>
<dbReference type="RefSeq" id="WP_010769512.1">
    <property type="nucleotide sequence ID" value="NZ_ASWE01000001.1"/>
</dbReference>
<dbReference type="EMBL" id="AJAT01000017">
    <property type="protein sequence ID" value="EOL42525.1"/>
    <property type="molecule type" value="Genomic_DNA"/>
</dbReference>
<sequence>MKKTSLLFSAVLLGSLAVGTGSAYAAGIGTAADPAQGTATILFKDNDSTTGPVDPTDPTKPNPETLPDDENDKTDAPGPLSLDVYPAFFSFGEQMVDLAGGTYDSVKTGTHYVQVTDNRDDLGGWTVSMKRTEFENASGNKLTGSGLYIPAGTARNTLVADPTVADSNAKLGLAEGTGDFSGMYAIGLTESKLFGYGNDVPKLVGKGTTAYSWDASAEKLHVPAGVAKKGTFTSTIDWTLTADVMN</sequence>
<dbReference type="HOGENOM" id="CLU_067278_3_1_9"/>
<protein>
    <recommendedName>
        <fullName evidence="3">WxL domain-containing protein</fullName>
    </recommendedName>
</protein>
<dbReference type="OrthoDB" id="2195097at2"/>
<dbReference type="PATRIC" id="fig|1158610.3.peg.2860"/>
<proteinExistence type="predicted"/>
<dbReference type="eggNOG" id="ENOG5032IXF">
    <property type="taxonomic scope" value="Bacteria"/>
</dbReference>
<dbReference type="Pfam" id="PF13731">
    <property type="entry name" value="WxL"/>
    <property type="match status" value="1"/>
</dbReference>
<evidence type="ECO:0000256" key="1">
    <source>
        <dbReference type="SAM" id="MobiDB-lite"/>
    </source>
</evidence>
<reference evidence="4 5" key="1">
    <citation type="submission" date="2013-02" db="EMBL/GenBank/DDBJ databases">
        <title>The Genome Sequence of Enterococcus phoeniculicola BAA-412.</title>
        <authorList>
            <consortium name="The Broad Institute Genome Sequencing Platform"/>
            <consortium name="The Broad Institute Genome Sequencing Center for Infectious Disease"/>
            <person name="Earl A.M."/>
            <person name="Gilmore M.S."/>
            <person name="Lebreton F."/>
            <person name="Walker B."/>
            <person name="Young S.K."/>
            <person name="Zeng Q."/>
            <person name="Gargeya S."/>
            <person name="Fitzgerald M."/>
            <person name="Haas B."/>
            <person name="Abouelleil A."/>
            <person name="Alvarado L."/>
            <person name="Arachchi H.M."/>
            <person name="Berlin A.M."/>
            <person name="Chapman S.B."/>
            <person name="Dewar J."/>
            <person name="Goldberg J."/>
            <person name="Griggs A."/>
            <person name="Gujja S."/>
            <person name="Hansen M."/>
            <person name="Howarth C."/>
            <person name="Imamovic A."/>
            <person name="Larimer J."/>
            <person name="McCowan C."/>
            <person name="Murphy C."/>
            <person name="Neiman D."/>
            <person name="Pearson M."/>
            <person name="Priest M."/>
            <person name="Roberts A."/>
            <person name="Saif S."/>
            <person name="Shea T."/>
            <person name="Sisk P."/>
            <person name="Sykes S."/>
            <person name="Wortman J."/>
            <person name="Nusbaum C."/>
            <person name="Birren B."/>
        </authorList>
    </citation>
    <scope>NUCLEOTIDE SEQUENCE [LARGE SCALE GENOMIC DNA]</scope>
    <source>
        <strain evidence="4 5">ATCC BAA-412</strain>
    </source>
</reference>
<comment type="caution">
    <text evidence="4">The sequence shown here is derived from an EMBL/GenBank/DDBJ whole genome shotgun (WGS) entry which is preliminary data.</text>
</comment>
<dbReference type="InterPro" id="IPR027994">
    <property type="entry name" value="WxL_dom"/>
</dbReference>
<dbReference type="AlphaFoldDB" id="R3WKY4"/>
<organism evidence="4 5">
    <name type="scientific">Enterococcus phoeniculicola ATCC BAA-412</name>
    <dbReference type="NCBI Taxonomy" id="1158610"/>
    <lineage>
        <taxon>Bacteria</taxon>
        <taxon>Bacillati</taxon>
        <taxon>Bacillota</taxon>
        <taxon>Bacilli</taxon>
        <taxon>Lactobacillales</taxon>
        <taxon>Enterococcaceae</taxon>
        <taxon>Enterococcus</taxon>
    </lineage>
</organism>
<feature type="chain" id="PRO_5004363521" description="WxL domain-containing protein" evidence="2">
    <location>
        <begin position="26"/>
        <end position="246"/>
    </location>
</feature>
<dbReference type="STRING" id="154621.RV11_GL000695"/>
<evidence type="ECO:0000313" key="4">
    <source>
        <dbReference type="EMBL" id="EOL42525.1"/>
    </source>
</evidence>
<feature type="region of interest" description="Disordered" evidence="1">
    <location>
        <begin position="43"/>
        <end position="78"/>
    </location>
</feature>
<gene>
    <name evidence="4" type="ORF">UC3_02877</name>
</gene>
<dbReference type="Proteomes" id="UP000013785">
    <property type="component" value="Unassembled WGS sequence"/>
</dbReference>
<evidence type="ECO:0000259" key="3">
    <source>
        <dbReference type="Pfam" id="PF13731"/>
    </source>
</evidence>
<name>R3WKY4_9ENTE</name>
<evidence type="ECO:0000313" key="5">
    <source>
        <dbReference type="Proteomes" id="UP000013785"/>
    </source>
</evidence>
<keyword evidence="2" id="KW-0732">Signal</keyword>